<reference evidence="2 3" key="1">
    <citation type="journal article" date="2015" name="J. Virol.">
        <title>A betabaculovirus-encoded gp64 homolog is a functional envelope fusion protein.</title>
        <authorList>
            <person name="Ardisson-Araujo D.M."/>
            <person name="Melo F.L."/>
            <person name="Clem R.J."/>
            <person name="Wolff J.L."/>
            <person name="Ribeiro B.M."/>
        </authorList>
    </citation>
    <scope>NUCLEOTIDE SEQUENCE [LARGE SCALE GENOMIC DNA]</scope>
    <source>
        <strain evidence="2 3">Parana-2009</strain>
    </source>
</reference>
<accession>A0A0R7EYW7</accession>
<gene>
    <name evidence="2" type="primary">ORF-18</name>
</gene>
<dbReference type="EMBL" id="KP296186">
    <property type="protein sequence ID" value="AKN80776.1"/>
    <property type="molecule type" value="Genomic_DNA"/>
</dbReference>
<feature type="compositionally biased region" description="Basic and acidic residues" evidence="1">
    <location>
        <begin position="173"/>
        <end position="188"/>
    </location>
</feature>
<evidence type="ECO:0000313" key="2">
    <source>
        <dbReference type="EMBL" id="AKN80776.1"/>
    </source>
</evidence>
<protein>
    <submittedName>
        <fullName evidence="2">Uncharacterized protein</fullName>
    </submittedName>
</protein>
<feature type="region of interest" description="Disordered" evidence="1">
    <location>
        <begin position="170"/>
        <end position="201"/>
    </location>
</feature>
<dbReference type="RefSeq" id="YP_009182216.1">
    <property type="nucleotide sequence ID" value="NC_028491.1"/>
</dbReference>
<keyword evidence="3" id="KW-1185">Reference proteome</keyword>
<dbReference type="Proteomes" id="UP000203433">
    <property type="component" value="Segment"/>
</dbReference>
<proteinExistence type="predicted"/>
<organism evidence="2 3">
    <name type="scientific">Diatraea saccharalis granulovirus</name>
    <dbReference type="NCBI Taxonomy" id="1675862"/>
    <lineage>
        <taxon>Viruses</taxon>
        <taxon>Viruses incertae sedis</taxon>
        <taxon>Naldaviricetes</taxon>
        <taxon>Lefavirales</taxon>
        <taxon>Baculoviridae</taxon>
        <taxon>Betabaculovirus</taxon>
        <taxon>Betabaculovirus disaccharalis</taxon>
    </lineage>
</organism>
<feature type="compositionally biased region" description="Acidic residues" evidence="1">
    <location>
        <begin position="189"/>
        <end position="198"/>
    </location>
</feature>
<evidence type="ECO:0000256" key="1">
    <source>
        <dbReference type="SAM" id="MobiDB-lite"/>
    </source>
</evidence>
<dbReference type="GeneID" id="26373915"/>
<name>A0A0R7EYW7_9BBAC</name>
<evidence type="ECO:0000313" key="3">
    <source>
        <dbReference type="Proteomes" id="UP000203433"/>
    </source>
</evidence>
<dbReference type="OrthoDB" id="26532at10239"/>
<sequence>MGSTLEEIVALVDRSSEPFKCPPSMFSTSLHFLCKVLNAYKAEKKEDYNESARLLRDVFTGVKRKCRYSNEFNIMYNEEKCGLIKQKRHTFCTLDDVSERKIRRWGKSYTPPLPLPPTPKKRIVDLLSFDESRDNSPILFFTSGIDDFPLETPRMPSPLDINKLFSIEEEEKSEEKIEEKIEEEKKIEEEDEEEEEEEDKKKVKKFSMKLRKRTLPKGIAFYMLGDELTCRWGNLSYLRNKLKGHDIAIFFRDNNKGTDFNALWESAKTHIVKKLDKSVKKTRRMIDVKNEKEWEVIKDILIKKFCNMQVESLFKNK</sequence>
<dbReference type="KEGG" id="vg:26373915"/>